<dbReference type="CDD" id="cd00761">
    <property type="entry name" value="Glyco_tranf_GTA_type"/>
    <property type="match status" value="1"/>
</dbReference>
<dbReference type="PANTHER" id="PTHR43685:SF2">
    <property type="entry name" value="GLYCOSYLTRANSFERASE 2-LIKE DOMAIN-CONTAINING PROTEIN"/>
    <property type="match status" value="1"/>
</dbReference>
<reference evidence="4" key="1">
    <citation type="submission" date="2020-12" db="EMBL/GenBank/DDBJ databases">
        <title>Bacterial taxonomy.</title>
        <authorList>
            <person name="Pan X."/>
        </authorList>
    </citation>
    <scope>NUCLEOTIDE SEQUENCE</scope>
    <source>
        <strain evidence="4">B2012</strain>
    </source>
</reference>
<dbReference type="InterPro" id="IPR050834">
    <property type="entry name" value="Glycosyltransf_2"/>
</dbReference>
<dbReference type="Gene3D" id="3.90.550.10">
    <property type="entry name" value="Spore Coat Polysaccharide Biosynthesis Protein SpsA, Chain A"/>
    <property type="match status" value="1"/>
</dbReference>
<keyword evidence="2" id="KW-0472">Membrane</keyword>
<dbReference type="InterPro" id="IPR001173">
    <property type="entry name" value="Glyco_trans_2-like"/>
</dbReference>
<evidence type="ECO:0000313" key="4">
    <source>
        <dbReference type="EMBL" id="MBJ3775783.1"/>
    </source>
</evidence>
<dbReference type="InterPro" id="IPR029044">
    <property type="entry name" value="Nucleotide-diphossugar_trans"/>
</dbReference>
<gene>
    <name evidence="4" type="ORF">JCR33_08810</name>
</gene>
<proteinExistence type="predicted"/>
<dbReference type="SUPFAM" id="SSF53448">
    <property type="entry name" value="Nucleotide-diphospho-sugar transferases"/>
    <property type="match status" value="1"/>
</dbReference>
<evidence type="ECO:0000256" key="2">
    <source>
        <dbReference type="SAM" id="Phobius"/>
    </source>
</evidence>
<accession>A0A934MFS2</accession>
<keyword evidence="2" id="KW-0812">Transmembrane</keyword>
<evidence type="ECO:0000259" key="3">
    <source>
        <dbReference type="Pfam" id="PF00535"/>
    </source>
</evidence>
<evidence type="ECO:0000256" key="1">
    <source>
        <dbReference type="SAM" id="MobiDB-lite"/>
    </source>
</evidence>
<dbReference type="EMBL" id="JAEKJA010000006">
    <property type="protein sequence ID" value="MBJ3775783.1"/>
    <property type="molecule type" value="Genomic_DNA"/>
</dbReference>
<keyword evidence="2" id="KW-1133">Transmembrane helix</keyword>
<dbReference type="AlphaFoldDB" id="A0A934MFS2"/>
<dbReference type="PANTHER" id="PTHR43685">
    <property type="entry name" value="GLYCOSYLTRANSFERASE"/>
    <property type="match status" value="1"/>
</dbReference>
<sequence length="351" mass="37642">MSDAATSGVGASDAGTGRPTTADRIAAERRVGIDIIICTFHREDLLVALLASIGAATADPRADLGIIVVDNSDGATARRAVASAAPRLPYPVRYVEAHPPNISVARNAGIAASKAEFVAFLDDDQAVVPTWIRAVRQGVARLPYDGFFGPVEPIYGNPDGVGPIARGLYEREPDLPDGTELAVDGPERHRQGFVLATSNCILRRAAIPDHDPFDFYLGANGGEDLLLFHRMHQAGSRFGWLAEAGARDVVPASRTEPAYLRRRLLAGGQSYAWVIYLTAPDRRLAAAKLMAGAAVKLVLLAAAWCLAAVTGSTERRRSLAMRLAGQWGKLTFFSRRVPLYRHEDATRVPAG</sequence>
<dbReference type="RefSeq" id="WP_198881681.1">
    <property type="nucleotide sequence ID" value="NZ_JAEKJA010000006.1"/>
</dbReference>
<dbReference type="Pfam" id="PF00535">
    <property type="entry name" value="Glycos_transf_2"/>
    <property type="match status" value="1"/>
</dbReference>
<keyword evidence="5" id="KW-1185">Reference proteome</keyword>
<feature type="transmembrane region" description="Helical" evidence="2">
    <location>
        <begin position="289"/>
        <end position="309"/>
    </location>
</feature>
<feature type="region of interest" description="Disordered" evidence="1">
    <location>
        <begin position="1"/>
        <end position="21"/>
    </location>
</feature>
<dbReference type="Proteomes" id="UP000609531">
    <property type="component" value="Unassembled WGS sequence"/>
</dbReference>
<organism evidence="4 5">
    <name type="scientific">Acuticoccus mangrovi</name>
    <dbReference type="NCBI Taxonomy" id="2796142"/>
    <lineage>
        <taxon>Bacteria</taxon>
        <taxon>Pseudomonadati</taxon>
        <taxon>Pseudomonadota</taxon>
        <taxon>Alphaproteobacteria</taxon>
        <taxon>Hyphomicrobiales</taxon>
        <taxon>Amorphaceae</taxon>
        <taxon>Acuticoccus</taxon>
    </lineage>
</organism>
<protein>
    <submittedName>
        <fullName evidence="4">Glycosyltransferase family 2 protein</fullName>
    </submittedName>
</protein>
<comment type="caution">
    <text evidence="4">The sequence shown here is derived from an EMBL/GenBank/DDBJ whole genome shotgun (WGS) entry which is preliminary data.</text>
</comment>
<evidence type="ECO:0000313" key="5">
    <source>
        <dbReference type="Proteomes" id="UP000609531"/>
    </source>
</evidence>
<feature type="domain" description="Glycosyltransferase 2-like" evidence="3">
    <location>
        <begin position="35"/>
        <end position="162"/>
    </location>
</feature>
<name>A0A934MFS2_9HYPH</name>